<dbReference type="AlphaFoldDB" id="A0A084T295"/>
<dbReference type="Proteomes" id="UP000028547">
    <property type="component" value="Unassembled WGS sequence"/>
</dbReference>
<comment type="caution">
    <text evidence="1">The sequence shown here is derived from an EMBL/GenBank/DDBJ whole genome shotgun (WGS) entry which is preliminary data.</text>
</comment>
<accession>A0A084T295</accession>
<protein>
    <recommendedName>
        <fullName evidence="3">Secreted protein</fullName>
    </recommendedName>
</protein>
<sequence>MNTTTEFPFTLPLGYRDESGAVHREGIMRLSTALDEIAPLKDARVQSNPGYLVIILLSRVITRLGSVEFINPKTLEGLLSGDLLYLQDFYRRINESGHARLRVACPHCQGEFEVEASPVGES</sequence>
<organism evidence="1 2">
    <name type="scientific">Archangium violaceum Cb vi76</name>
    <dbReference type="NCBI Taxonomy" id="1406225"/>
    <lineage>
        <taxon>Bacteria</taxon>
        <taxon>Pseudomonadati</taxon>
        <taxon>Myxococcota</taxon>
        <taxon>Myxococcia</taxon>
        <taxon>Myxococcales</taxon>
        <taxon>Cystobacterineae</taxon>
        <taxon>Archangiaceae</taxon>
        <taxon>Archangium</taxon>
    </lineage>
</organism>
<dbReference type="RefSeq" id="WP_043388402.1">
    <property type="nucleotide sequence ID" value="NZ_JPMI01000003.1"/>
</dbReference>
<proteinExistence type="predicted"/>
<evidence type="ECO:0000313" key="1">
    <source>
        <dbReference type="EMBL" id="KFA94830.1"/>
    </source>
</evidence>
<dbReference type="EMBL" id="JPMI01000003">
    <property type="protein sequence ID" value="KFA94830.1"/>
    <property type="molecule type" value="Genomic_DNA"/>
</dbReference>
<evidence type="ECO:0000313" key="2">
    <source>
        <dbReference type="Proteomes" id="UP000028547"/>
    </source>
</evidence>
<evidence type="ECO:0008006" key="3">
    <source>
        <dbReference type="Google" id="ProtNLM"/>
    </source>
</evidence>
<gene>
    <name evidence="1" type="ORF">Q664_00220</name>
</gene>
<name>A0A084T295_9BACT</name>
<reference evidence="1 2" key="1">
    <citation type="submission" date="2014-07" db="EMBL/GenBank/DDBJ databases">
        <title>Draft Genome Sequence of Gephyronic Acid Producer, Cystobacter violaceus Strain Cb vi76.</title>
        <authorList>
            <person name="Stevens D.C."/>
            <person name="Young J."/>
            <person name="Carmichael R."/>
            <person name="Tan J."/>
            <person name="Taylor R.E."/>
        </authorList>
    </citation>
    <scope>NUCLEOTIDE SEQUENCE [LARGE SCALE GENOMIC DNA]</scope>
    <source>
        <strain evidence="1 2">Cb vi76</strain>
    </source>
</reference>